<keyword evidence="6 9" id="KW-0500">Molybdenum</keyword>
<dbReference type="SUPFAM" id="SSF63882">
    <property type="entry name" value="MoeA N-terminal region -like"/>
    <property type="match status" value="1"/>
</dbReference>
<dbReference type="GO" id="GO:0006777">
    <property type="term" value="P:Mo-molybdopterin cofactor biosynthetic process"/>
    <property type="evidence" value="ECO:0007669"/>
    <property type="project" value="UniProtKB-UniRule"/>
</dbReference>
<dbReference type="SUPFAM" id="SSF63867">
    <property type="entry name" value="MoeA C-terminal domain-like"/>
    <property type="match status" value="1"/>
</dbReference>
<keyword evidence="9" id="KW-0460">Magnesium</keyword>
<feature type="domain" description="MoaB/Mog" evidence="10">
    <location>
        <begin position="182"/>
        <end position="320"/>
    </location>
</feature>
<dbReference type="InterPro" id="IPR001453">
    <property type="entry name" value="MoaB/Mog_dom"/>
</dbReference>
<dbReference type="Gene3D" id="3.40.980.10">
    <property type="entry name" value="MoaB/Mog-like domain"/>
    <property type="match status" value="1"/>
</dbReference>
<reference evidence="11" key="1">
    <citation type="submission" date="2020-10" db="EMBL/GenBank/DDBJ databases">
        <authorList>
            <person name="Gilroy R."/>
        </authorList>
    </citation>
    <scope>NUCLEOTIDE SEQUENCE</scope>
    <source>
        <strain evidence="11">ChiSxjej2B14-6234</strain>
    </source>
</reference>
<proteinExistence type="inferred from homology"/>
<accession>A0A9D1CRK7</accession>
<dbReference type="GO" id="GO:0061599">
    <property type="term" value="F:molybdopterin molybdotransferase activity"/>
    <property type="evidence" value="ECO:0007669"/>
    <property type="project" value="UniProtKB-UniRule"/>
</dbReference>
<dbReference type="NCBIfam" id="TIGR00177">
    <property type="entry name" value="molyb_syn"/>
    <property type="match status" value="1"/>
</dbReference>
<dbReference type="EC" id="2.10.1.1" evidence="4 9"/>
<dbReference type="InterPro" id="IPR036135">
    <property type="entry name" value="MoeA_linker/N_sf"/>
</dbReference>
<evidence type="ECO:0000256" key="1">
    <source>
        <dbReference type="ARBA" id="ARBA00002901"/>
    </source>
</evidence>
<evidence type="ECO:0000256" key="5">
    <source>
        <dbReference type="ARBA" id="ARBA00021108"/>
    </source>
</evidence>
<comment type="function">
    <text evidence="1 9">Catalyzes the insertion of molybdate into adenylated molybdopterin with the concomitant release of AMP.</text>
</comment>
<keyword evidence="9" id="KW-0479">Metal-binding</keyword>
<sequence length="404" mass="42197">MRSSIDHVTARDLLMARVSPVGTEQVALSLSAGRVLARDLIAAENIPPFDRSPYDGYAFRAADTEGASREHPVELTVLEEVAAGAVPTRPVTPGTACKILTGAPIPEGADAVRMYERTEFTQSTVRLFAPARPGENIVRAGEDVRAGTVLARSGCVIDAGVAGTLCAQGEALATVYRRARIGLISTGNEVVEADAPLAPGKIRNANRSMLEAALRREGMEPVYLGIAGDDAQRIARLIGQALADCDAVLLTGGVSVGDYDLTPEAMDLAGCETLVRGVDLKPGMACAYGVKDGKLVCGLSGNPASALTNLYVIVMPALRRLAGRADALPREITVTLQDGFDKPSRGTRVLRGRLDLSDGTVRMVLPGDQGNVVLSSAIGCDAMAIVPAGSGKLEPQTVLKGFVL</sequence>
<gene>
    <name evidence="11" type="ORF">IAB73_10655</name>
</gene>
<evidence type="ECO:0000256" key="9">
    <source>
        <dbReference type="RuleBase" id="RU365090"/>
    </source>
</evidence>
<organism evidence="11 12">
    <name type="scientific">Candidatus Onthenecus intestinigallinarum</name>
    <dbReference type="NCBI Taxonomy" id="2840875"/>
    <lineage>
        <taxon>Bacteria</taxon>
        <taxon>Bacillati</taxon>
        <taxon>Bacillota</taxon>
        <taxon>Clostridia</taxon>
        <taxon>Eubacteriales</taxon>
        <taxon>Candidatus Onthenecus</taxon>
    </lineage>
</organism>
<dbReference type="AlphaFoldDB" id="A0A9D1CRK7"/>
<evidence type="ECO:0000256" key="4">
    <source>
        <dbReference type="ARBA" id="ARBA00013269"/>
    </source>
</evidence>
<comment type="catalytic activity">
    <reaction evidence="8">
        <text>adenylyl-molybdopterin + molybdate = Mo-molybdopterin + AMP + H(+)</text>
        <dbReference type="Rhea" id="RHEA:35047"/>
        <dbReference type="ChEBI" id="CHEBI:15378"/>
        <dbReference type="ChEBI" id="CHEBI:36264"/>
        <dbReference type="ChEBI" id="CHEBI:62727"/>
        <dbReference type="ChEBI" id="CHEBI:71302"/>
        <dbReference type="ChEBI" id="CHEBI:456215"/>
        <dbReference type="EC" id="2.10.1.1"/>
    </reaction>
</comment>
<evidence type="ECO:0000313" key="11">
    <source>
        <dbReference type="EMBL" id="HIQ72652.1"/>
    </source>
</evidence>
<evidence type="ECO:0000313" key="12">
    <source>
        <dbReference type="Proteomes" id="UP000886887"/>
    </source>
</evidence>
<dbReference type="GO" id="GO:0005829">
    <property type="term" value="C:cytosol"/>
    <property type="evidence" value="ECO:0007669"/>
    <property type="project" value="TreeGrafter"/>
</dbReference>
<evidence type="ECO:0000256" key="8">
    <source>
        <dbReference type="ARBA" id="ARBA00047317"/>
    </source>
</evidence>
<comment type="similarity">
    <text evidence="3 9">Belongs to the MoeA family.</text>
</comment>
<dbReference type="InterPro" id="IPR036425">
    <property type="entry name" value="MoaB/Mog-like_dom_sf"/>
</dbReference>
<dbReference type="InterPro" id="IPR036688">
    <property type="entry name" value="MoeA_C_domain_IV_sf"/>
</dbReference>
<dbReference type="InterPro" id="IPR038987">
    <property type="entry name" value="MoeA-like"/>
</dbReference>
<evidence type="ECO:0000256" key="6">
    <source>
        <dbReference type="ARBA" id="ARBA00022505"/>
    </source>
</evidence>
<dbReference type="SMART" id="SM00852">
    <property type="entry name" value="MoCF_biosynth"/>
    <property type="match status" value="1"/>
</dbReference>
<dbReference type="Pfam" id="PF03453">
    <property type="entry name" value="MoeA_N"/>
    <property type="match status" value="1"/>
</dbReference>
<comment type="pathway">
    <text evidence="2 9">Cofactor biosynthesis; molybdopterin biosynthesis.</text>
</comment>
<name>A0A9D1CRK7_9FIRM</name>
<comment type="caution">
    <text evidence="11">The sequence shown here is derived from an EMBL/GenBank/DDBJ whole genome shotgun (WGS) entry which is preliminary data.</text>
</comment>
<dbReference type="NCBIfam" id="NF045515">
    <property type="entry name" value="Glp_gephyrin"/>
    <property type="match status" value="1"/>
</dbReference>
<keyword evidence="7 9" id="KW-0501">Molybdenum cofactor biosynthesis</keyword>
<dbReference type="FunFam" id="2.170.190.11:FF:000001">
    <property type="entry name" value="Molybdopterin molybdenumtransferase"/>
    <property type="match status" value="1"/>
</dbReference>
<dbReference type="GO" id="GO:0046872">
    <property type="term" value="F:metal ion binding"/>
    <property type="evidence" value="ECO:0007669"/>
    <property type="project" value="UniProtKB-UniRule"/>
</dbReference>
<dbReference type="SUPFAM" id="SSF53218">
    <property type="entry name" value="Molybdenum cofactor biosynthesis proteins"/>
    <property type="match status" value="1"/>
</dbReference>
<evidence type="ECO:0000259" key="10">
    <source>
        <dbReference type="SMART" id="SM00852"/>
    </source>
</evidence>
<dbReference type="Gene3D" id="2.40.340.10">
    <property type="entry name" value="MoeA, C-terminal, domain IV"/>
    <property type="match status" value="1"/>
</dbReference>
<keyword evidence="9" id="KW-0808">Transferase</keyword>
<dbReference type="Gene3D" id="2.170.190.11">
    <property type="entry name" value="Molybdopterin biosynthesis moea protein, domain 3"/>
    <property type="match status" value="1"/>
</dbReference>
<dbReference type="CDD" id="cd00887">
    <property type="entry name" value="MoeA"/>
    <property type="match status" value="1"/>
</dbReference>
<reference evidence="11" key="2">
    <citation type="journal article" date="2021" name="PeerJ">
        <title>Extensive microbial diversity within the chicken gut microbiome revealed by metagenomics and culture.</title>
        <authorList>
            <person name="Gilroy R."/>
            <person name="Ravi A."/>
            <person name="Getino M."/>
            <person name="Pursley I."/>
            <person name="Horton D.L."/>
            <person name="Alikhan N.F."/>
            <person name="Baker D."/>
            <person name="Gharbi K."/>
            <person name="Hall N."/>
            <person name="Watson M."/>
            <person name="Adriaenssens E.M."/>
            <person name="Foster-Nyarko E."/>
            <person name="Jarju S."/>
            <person name="Secka A."/>
            <person name="Antonio M."/>
            <person name="Oren A."/>
            <person name="Chaudhuri R.R."/>
            <person name="La Ragione R."/>
            <person name="Hildebrand F."/>
            <person name="Pallen M.J."/>
        </authorList>
    </citation>
    <scope>NUCLEOTIDE SEQUENCE</scope>
    <source>
        <strain evidence="11">ChiSxjej2B14-6234</strain>
    </source>
</reference>
<evidence type="ECO:0000256" key="3">
    <source>
        <dbReference type="ARBA" id="ARBA00010763"/>
    </source>
</evidence>
<dbReference type="Proteomes" id="UP000886887">
    <property type="component" value="Unassembled WGS sequence"/>
</dbReference>
<dbReference type="Pfam" id="PF00994">
    <property type="entry name" value="MoCF_biosynth"/>
    <property type="match status" value="1"/>
</dbReference>
<dbReference type="PANTHER" id="PTHR10192:SF5">
    <property type="entry name" value="GEPHYRIN"/>
    <property type="match status" value="1"/>
</dbReference>
<dbReference type="InterPro" id="IPR005110">
    <property type="entry name" value="MoeA_linker/N"/>
</dbReference>
<dbReference type="EMBL" id="DVFJ01000037">
    <property type="protein sequence ID" value="HIQ72652.1"/>
    <property type="molecule type" value="Genomic_DNA"/>
</dbReference>
<protein>
    <recommendedName>
        <fullName evidence="5 9">Molybdopterin molybdenumtransferase</fullName>
        <ecNumber evidence="4 9">2.10.1.1</ecNumber>
    </recommendedName>
</protein>
<dbReference type="PANTHER" id="PTHR10192">
    <property type="entry name" value="MOLYBDOPTERIN BIOSYNTHESIS PROTEIN"/>
    <property type="match status" value="1"/>
</dbReference>
<evidence type="ECO:0000256" key="7">
    <source>
        <dbReference type="ARBA" id="ARBA00023150"/>
    </source>
</evidence>
<comment type="cofactor">
    <cofactor evidence="9">
        <name>Mg(2+)</name>
        <dbReference type="ChEBI" id="CHEBI:18420"/>
    </cofactor>
</comment>
<dbReference type="Gene3D" id="3.90.105.10">
    <property type="entry name" value="Molybdopterin biosynthesis moea protein, domain 2"/>
    <property type="match status" value="1"/>
</dbReference>
<evidence type="ECO:0000256" key="2">
    <source>
        <dbReference type="ARBA" id="ARBA00005046"/>
    </source>
</evidence>